<protein>
    <recommendedName>
        <fullName evidence="2">CUE domain-containing protein</fullName>
    </recommendedName>
</protein>
<dbReference type="EMBL" id="GL876968">
    <property type="protein sequence ID" value="KLU85433.1"/>
    <property type="molecule type" value="Genomic_DNA"/>
</dbReference>
<dbReference type="SMART" id="SM00546">
    <property type="entry name" value="CUE"/>
    <property type="match status" value="1"/>
</dbReference>
<feature type="domain" description="CUE" evidence="2">
    <location>
        <begin position="358"/>
        <end position="401"/>
    </location>
</feature>
<dbReference type="InterPro" id="IPR052586">
    <property type="entry name" value="ASCC2"/>
</dbReference>
<dbReference type="InterPro" id="IPR009060">
    <property type="entry name" value="UBA-like_sf"/>
</dbReference>
<dbReference type="OrthoDB" id="5577209at2759"/>
<dbReference type="Gene3D" id="1.10.8.10">
    <property type="entry name" value="DNA helicase RuvA subunit, C-terminal domain"/>
    <property type="match status" value="1"/>
</dbReference>
<dbReference type="GO" id="GO:0043130">
    <property type="term" value="F:ubiquitin binding"/>
    <property type="evidence" value="ECO:0007669"/>
    <property type="project" value="InterPro"/>
</dbReference>
<reference evidence="3" key="1">
    <citation type="submission" date="2010-05" db="EMBL/GenBank/DDBJ databases">
        <title>The Genome Sequence of Magnaporthe poae strain ATCC 64411.</title>
        <authorList>
            <consortium name="The Broad Institute Genome Sequencing Platform"/>
            <consortium name="Broad Institute Genome Sequencing Center for Infectious Disease"/>
            <person name="Ma L.-J."/>
            <person name="Dead R."/>
            <person name="Young S."/>
            <person name="Zeng Q."/>
            <person name="Koehrsen M."/>
            <person name="Alvarado L."/>
            <person name="Berlin A."/>
            <person name="Chapman S.B."/>
            <person name="Chen Z."/>
            <person name="Freedman E."/>
            <person name="Gellesch M."/>
            <person name="Goldberg J."/>
            <person name="Griggs A."/>
            <person name="Gujja S."/>
            <person name="Heilman E.R."/>
            <person name="Heiman D."/>
            <person name="Hepburn T."/>
            <person name="Howarth C."/>
            <person name="Jen D."/>
            <person name="Larson L."/>
            <person name="Mehta T."/>
            <person name="Neiman D."/>
            <person name="Pearson M."/>
            <person name="Roberts A."/>
            <person name="Saif S."/>
            <person name="Shea T."/>
            <person name="Shenoy N."/>
            <person name="Sisk P."/>
            <person name="Stolte C."/>
            <person name="Sykes S."/>
            <person name="Walk T."/>
            <person name="White J."/>
            <person name="Yandava C."/>
            <person name="Haas B."/>
            <person name="Nusbaum C."/>
            <person name="Birren B."/>
        </authorList>
    </citation>
    <scope>NUCLEOTIDE SEQUENCE</scope>
    <source>
        <strain evidence="3">ATCC 64411</strain>
    </source>
</reference>
<evidence type="ECO:0000313" key="3">
    <source>
        <dbReference type="EMBL" id="KLU85433.1"/>
    </source>
</evidence>
<evidence type="ECO:0000259" key="2">
    <source>
        <dbReference type="PROSITE" id="PS51140"/>
    </source>
</evidence>
<dbReference type="SUPFAM" id="SSF46934">
    <property type="entry name" value="UBA-like"/>
    <property type="match status" value="1"/>
</dbReference>
<reference evidence="3" key="2">
    <citation type="submission" date="2011-03" db="EMBL/GenBank/DDBJ databases">
        <title>Annotation of Magnaporthe poae ATCC 64411.</title>
        <authorList>
            <person name="Ma L.-J."/>
            <person name="Dead R."/>
            <person name="Young S.K."/>
            <person name="Zeng Q."/>
            <person name="Gargeya S."/>
            <person name="Fitzgerald M."/>
            <person name="Haas B."/>
            <person name="Abouelleil A."/>
            <person name="Alvarado L."/>
            <person name="Arachchi H.M."/>
            <person name="Berlin A."/>
            <person name="Brown A."/>
            <person name="Chapman S.B."/>
            <person name="Chen Z."/>
            <person name="Dunbar C."/>
            <person name="Freedman E."/>
            <person name="Gearin G."/>
            <person name="Gellesch M."/>
            <person name="Goldberg J."/>
            <person name="Griggs A."/>
            <person name="Gujja S."/>
            <person name="Heiman D."/>
            <person name="Howarth C."/>
            <person name="Larson L."/>
            <person name="Lui A."/>
            <person name="MacDonald P.J.P."/>
            <person name="Mehta T."/>
            <person name="Montmayeur A."/>
            <person name="Murphy C."/>
            <person name="Neiman D."/>
            <person name="Pearson M."/>
            <person name="Priest M."/>
            <person name="Roberts A."/>
            <person name="Saif S."/>
            <person name="Shea T."/>
            <person name="Shenoy N."/>
            <person name="Sisk P."/>
            <person name="Stolte C."/>
            <person name="Sykes S."/>
            <person name="Yandava C."/>
            <person name="Wortman J."/>
            <person name="Nusbaum C."/>
            <person name="Birren B."/>
        </authorList>
    </citation>
    <scope>NUCLEOTIDE SEQUENCE</scope>
    <source>
        <strain evidence="3">ATCC 64411</strain>
    </source>
</reference>
<dbReference type="AlphaFoldDB" id="A0A0H2TND3"/>
<dbReference type="VEuPathDB" id="FungiDB:MAPG_04459"/>
<gene>
    <name evidence="3" type="ORF">MAPG_04459</name>
</gene>
<dbReference type="InterPro" id="IPR003892">
    <property type="entry name" value="CUE"/>
</dbReference>
<dbReference type="PANTHER" id="PTHR21494">
    <property type="entry name" value="ACTIVATING SIGNAL COINTEGRATOR 1 COMPLEX SUBUNIT 2 ASC-1 COMPLEX SUBUNIT P100"/>
    <property type="match status" value="1"/>
</dbReference>
<dbReference type="InterPro" id="IPR041800">
    <property type="entry name" value="ASCC2_CUE"/>
</dbReference>
<accession>A0A0H2TND3</accession>
<dbReference type="CDD" id="cd14364">
    <property type="entry name" value="CUE_ASCC2"/>
    <property type="match status" value="1"/>
</dbReference>
<dbReference type="PROSITE" id="PS51140">
    <property type="entry name" value="CUE"/>
    <property type="match status" value="1"/>
</dbReference>
<dbReference type="PANTHER" id="PTHR21494:SF0">
    <property type="entry name" value="ACTIVATING SIGNAL COINTEGRATOR 1 COMPLEX SUBUNIT 2"/>
    <property type="match status" value="1"/>
</dbReference>
<evidence type="ECO:0000256" key="1">
    <source>
        <dbReference type="SAM" id="MobiDB-lite"/>
    </source>
</evidence>
<organism evidence="3">
    <name type="scientific">Magnaporthiopsis poae (strain ATCC 64411 / 73-15)</name>
    <name type="common">Kentucky bluegrass fungus</name>
    <name type="synonym">Magnaporthe poae</name>
    <dbReference type="NCBI Taxonomy" id="644358"/>
    <lineage>
        <taxon>Eukaryota</taxon>
        <taxon>Fungi</taxon>
        <taxon>Dikarya</taxon>
        <taxon>Ascomycota</taxon>
        <taxon>Pezizomycotina</taxon>
        <taxon>Sordariomycetes</taxon>
        <taxon>Sordariomycetidae</taxon>
        <taxon>Magnaporthales</taxon>
        <taxon>Magnaporthaceae</taxon>
        <taxon>Magnaporthiopsis</taxon>
    </lineage>
</organism>
<proteinExistence type="predicted"/>
<name>A0A0H2TND3_MAGP6</name>
<sequence>MASPASTLPPFAPFLTAELRAQIQPDEWSACTAAWTSLAEAHLALPDAEFAKRSLTDDSIPAFLSAFSEEVGSASPAILGVATGVQLPLRRAVFDLTKRMLLHPAKGKSVAPAVQPLLRWEFFADLCRVHSKGLVVDLLVALPATQRAALDASLAALKKSLTQDLDAGLANPPQKLRELEGRLDRLNFLLARFPPAGVFLLAGSDFLDGLIACFRPTNPPLRRVLVATTYLCVAGLADTGSGPAAGPNGSYGPLTDQLYALKAAADAHRAGPTTADDSLVAELVTSTPLLGHLERQLGKNQSAAAAGRAKAVLKELATFRKPGVGLRQPARRLMRKKVDKGKGVAVDLGVPSNEMHIHRMQQITQVQDLFPELGSAFIAKLLDEYKEDHEQVVAHLLDDSLPDHLQSADRSEELASNTGHRQPAVTKSIAPPPPRPAQVPTRHSIFDNDELDSLTVDASKLHLGKQNPGRTADDILKDRSGAPNKAAILSALATFDLDD</sequence>
<feature type="non-terminal residue" evidence="3">
    <location>
        <position position="499"/>
    </location>
</feature>
<feature type="region of interest" description="Disordered" evidence="1">
    <location>
        <begin position="407"/>
        <end position="442"/>
    </location>
</feature>
<dbReference type="Pfam" id="PF02845">
    <property type="entry name" value="CUE"/>
    <property type="match status" value="1"/>
</dbReference>